<gene>
    <name evidence="3" type="ordered locus">MARTH_orf576</name>
</gene>
<dbReference type="EMBL" id="CP001047">
    <property type="protein sequence ID" value="ACF07377.1"/>
    <property type="molecule type" value="Genomic_DNA"/>
</dbReference>
<keyword evidence="2" id="KW-0732">Signal</keyword>
<dbReference type="RefSeq" id="WP_012498334.1">
    <property type="nucleotide sequence ID" value="NC_011025.1"/>
</dbReference>
<dbReference type="Proteomes" id="UP000008812">
    <property type="component" value="Chromosome"/>
</dbReference>
<keyword evidence="4" id="KW-1185">Reference proteome</keyword>
<proteinExistence type="predicted"/>
<dbReference type="KEGG" id="mat:MARTH_orf576"/>
<dbReference type="AlphaFoldDB" id="B3PMX5"/>
<dbReference type="STRING" id="243272.MARTH_orf576"/>
<dbReference type="HOGENOM" id="CLU_459914_0_0_14"/>
<organism evidence="3 4">
    <name type="scientific">Metamycoplasma arthritidis (strain 158L3-1)</name>
    <name type="common">Mycoplasma arthritidis</name>
    <dbReference type="NCBI Taxonomy" id="243272"/>
    <lineage>
        <taxon>Bacteria</taxon>
        <taxon>Bacillati</taxon>
        <taxon>Mycoplasmatota</taxon>
        <taxon>Mycoplasmoidales</taxon>
        <taxon>Metamycoplasmataceae</taxon>
        <taxon>Metamycoplasma</taxon>
    </lineage>
</organism>
<feature type="signal peptide" evidence="2">
    <location>
        <begin position="1"/>
        <end position="22"/>
    </location>
</feature>
<protein>
    <submittedName>
        <fullName evidence="3">Hypothetical lipoprotein</fullName>
    </submittedName>
</protein>
<keyword evidence="3" id="KW-0449">Lipoprotein</keyword>
<feature type="region of interest" description="Disordered" evidence="1">
    <location>
        <begin position="104"/>
        <end position="135"/>
    </location>
</feature>
<name>B3PMX5_META1</name>
<dbReference type="PROSITE" id="PS51257">
    <property type="entry name" value="PROKAR_LIPOPROTEIN"/>
    <property type="match status" value="1"/>
</dbReference>
<sequence>MRRKKITLITSVLATTSLPLLAAACQDPKKEFNDVFNKLTLNVKNKNDLTVDQVNEKNIDISNFDKNKYEIKINSLEKKETSIEVSLTITKKETGESASFKTTINGFKAKDGSKPKPNNGGQSDKPGERKPLDQDKHEQLLNVLGLDKTKTISENKNKFASIKSDNFELTKVAIQNYDDSKGVGLILVKGKYENKEFAETEVELNGFAKVLSENYDSVNIELRKDLMITNNKKIEDLTALEPNELVKYLKITLIKSGVATEFIPSSNYEMKLLTLNKSGNSYQANMTLAAKIKIFKNGNEQIEEKQLISQARIAIRNTEISNEDILNSFLAKIKQKSIEQDRYASSYIADFNKNIPFIHHLLELEDKYEKHFGSDKPIKMSVINASANDIQGKIYLSYKLESEDEVNNKTYSSKPVTTVIEGFAKVNESELKKIGVGHKTEKWKSDNLKQELKELFTQNGQNTNFEITKDSSGLNKLKKIFASQEWIAIKNKDDSAETKFENVYWSILYNGVDFSQVYDSDNFMLKENTHSKYQIKSLRLSPTRFYNFSIKDKRLTCKFEFKMSIEISAADGEQSTNTNIVETTISHTISYSF</sequence>
<evidence type="ECO:0000313" key="3">
    <source>
        <dbReference type="EMBL" id="ACF07377.1"/>
    </source>
</evidence>
<feature type="chain" id="PRO_5002794159" evidence="2">
    <location>
        <begin position="23"/>
        <end position="593"/>
    </location>
</feature>
<evidence type="ECO:0000256" key="1">
    <source>
        <dbReference type="SAM" id="MobiDB-lite"/>
    </source>
</evidence>
<feature type="compositionally biased region" description="Basic and acidic residues" evidence="1">
    <location>
        <begin position="125"/>
        <end position="135"/>
    </location>
</feature>
<reference evidence="3 4" key="1">
    <citation type="journal article" date="2008" name="Infect. Immun.">
        <title>Genome of Mycoplasma arthritidis.</title>
        <authorList>
            <person name="Dybvig K."/>
            <person name="Zuhua C."/>
            <person name="Lao P."/>
            <person name="Jordan D.S."/>
            <person name="French C.T."/>
            <person name="Tu A.H."/>
            <person name="Loraine A.E."/>
        </authorList>
    </citation>
    <scope>NUCLEOTIDE SEQUENCE [LARGE SCALE GENOMIC DNA]</scope>
    <source>
        <strain evidence="3 4">158L3-1</strain>
    </source>
</reference>
<evidence type="ECO:0000313" key="4">
    <source>
        <dbReference type="Proteomes" id="UP000008812"/>
    </source>
</evidence>
<accession>B3PMX5</accession>
<evidence type="ECO:0000256" key="2">
    <source>
        <dbReference type="SAM" id="SignalP"/>
    </source>
</evidence>